<protein>
    <recommendedName>
        <fullName evidence="4">CTP synthetase</fullName>
    </recommendedName>
</protein>
<keyword evidence="1" id="KW-0812">Transmembrane</keyword>
<evidence type="ECO:0000313" key="3">
    <source>
        <dbReference type="Proteomes" id="UP001595557"/>
    </source>
</evidence>
<keyword evidence="1" id="KW-0472">Membrane</keyword>
<sequence length="60" mass="6455">MTRLFMLLLSIIMTSLAGIGIVGVLTMGLYDWRSILLAAALGAVIALPVAWLVARRLQEA</sequence>
<gene>
    <name evidence="2" type="ORF">ACFOD7_15200</name>
</gene>
<feature type="transmembrane region" description="Helical" evidence="1">
    <location>
        <begin position="7"/>
        <end position="29"/>
    </location>
</feature>
<dbReference type="RefSeq" id="WP_207470409.1">
    <property type="nucleotide sequence ID" value="NZ_JAFNAW010000043.1"/>
</dbReference>
<keyword evidence="1" id="KW-1133">Transmembrane helix</keyword>
<evidence type="ECO:0000256" key="1">
    <source>
        <dbReference type="SAM" id="Phobius"/>
    </source>
</evidence>
<dbReference type="Proteomes" id="UP001595557">
    <property type="component" value="Unassembled WGS sequence"/>
</dbReference>
<feature type="transmembrane region" description="Helical" evidence="1">
    <location>
        <begin position="35"/>
        <end position="54"/>
    </location>
</feature>
<comment type="caution">
    <text evidence="2">The sequence shown here is derived from an EMBL/GenBank/DDBJ whole genome shotgun (WGS) entry which is preliminary data.</text>
</comment>
<evidence type="ECO:0008006" key="4">
    <source>
        <dbReference type="Google" id="ProtNLM"/>
    </source>
</evidence>
<reference evidence="3" key="1">
    <citation type="journal article" date="2019" name="Int. J. Syst. Evol. Microbiol.">
        <title>The Global Catalogue of Microorganisms (GCM) 10K type strain sequencing project: providing services to taxonomists for standard genome sequencing and annotation.</title>
        <authorList>
            <consortium name="The Broad Institute Genomics Platform"/>
            <consortium name="The Broad Institute Genome Sequencing Center for Infectious Disease"/>
            <person name="Wu L."/>
            <person name="Ma J."/>
        </authorList>
    </citation>
    <scope>NUCLEOTIDE SEQUENCE [LARGE SCALE GENOMIC DNA]</scope>
    <source>
        <strain evidence="3">KCTC 52239</strain>
    </source>
</reference>
<keyword evidence="3" id="KW-1185">Reference proteome</keyword>
<proteinExistence type="predicted"/>
<name>A0ABV7IJ61_9RHOB</name>
<accession>A0ABV7IJ61</accession>
<dbReference type="EMBL" id="JBHRTE010000059">
    <property type="protein sequence ID" value="MFC3169399.1"/>
    <property type="molecule type" value="Genomic_DNA"/>
</dbReference>
<organism evidence="2 3">
    <name type="scientific">Paracoccus fontiphilus</name>
    <dbReference type="NCBI Taxonomy" id="1815556"/>
    <lineage>
        <taxon>Bacteria</taxon>
        <taxon>Pseudomonadati</taxon>
        <taxon>Pseudomonadota</taxon>
        <taxon>Alphaproteobacteria</taxon>
        <taxon>Rhodobacterales</taxon>
        <taxon>Paracoccaceae</taxon>
        <taxon>Paracoccus</taxon>
    </lineage>
</organism>
<evidence type="ECO:0000313" key="2">
    <source>
        <dbReference type="EMBL" id="MFC3169399.1"/>
    </source>
</evidence>